<dbReference type="EMBL" id="PYGA01000014">
    <property type="protein sequence ID" value="PSK95737.1"/>
    <property type="molecule type" value="Genomic_DNA"/>
</dbReference>
<evidence type="ECO:0000313" key="2">
    <source>
        <dbReference type="Proteomes" id="UP000240542"/>
    </source>
</evidence>
<dbReference type="Proteomes" id="UP000240542">
    <property type="component" value="Unassembled WGS sequence"/>
</dbReference>
<keyword evidence="2" id="KW-1185">Reference proteome</keyword>
<dbReference type="OrthoDB" id="3436786at2"/>
<dbReference type="AlphaFoldDB" id="A0A2P8DEX0"/>
<evidence type="ECO:0000313" key="1">
    <source>
        <dbReference type="EMBL" id="PSK95737.1"/>
    </source>
</evidence>
<sequence>MNSWTRRLRHSLLLPSTVTAAGSVEEIFTCRLPSRFDQLHFTARVTMALRTGLDDRPRRTTLAAQEIRGLAEKTTASCSPADPDGTTLDVNSALLGLPAYSENGVAWARCELDVTEEDVSRARERELAEHQSALLRAEYAAIRDRSSLLRSHVFTDGGQARLWWLTRYPDQVERITSVGSALDEVVTAVSANTGFADNGTTVIGETVRLCAELLRGLDPDVRAQLGQRAVHEIDRVFRACERPDLSEHLNNLFPDPDSP</sequence>
<reference evidence="1 2" key="1">
    <citation type="submission" date="2018-03" db="EMBL/GenBank/DDBJ databases">
        <title>Genomic Encyclopedia of Archaeal and Bacterial Type Strains, Phase II (KMG-II): from individual species to whole genera.</title>
        <authorList>
            <person name="Goeker M."/>
        </authorList>
    </citation>
    <scope>NUCLEOTIDE SEQUENCE [LARGE SCALE GENOMIC DNA]</scope>
    <source>
        <strain evidence="1 2">DSM 45312</strain>
    </source>
</reference>
<gene>
    <name evidence="1" type="ORF">CLV63_114170</name>
</gene>
<accession>A0A2P8DEX0</accession>
<organism evidence="1 2">
    <name type="scientific">Murinocardiopsis flavida</name>
    <dbReference type="NCBI Taxonomy" id="645275"/>
    <lineage>
        <taxon>Bacteria</taxon>
        <taxon>Bacillati</taxon>
        <taxon>Actinomycetota</taxon>
        <taxon>Actinomycetes</taxon>
        <taxon>Streptosporangiales</taxon>
        <taxon>Nocardiopsidaceae</taxon>
        <taxon>Murinocardiopsis</taxon>
    </lineage>
</organism>
<comment type="caution">
    <text evidence="1">The sequence shown here is derived from an EMBL/GenBank/DDBJ whole genome shotgun (WGS) entry which is preliminary data.</text>
</comment>
<protein>
    <submittedName>
        <fullName evidence="1">Uncharacterized protein</fullName>
    </submittedName>
</protein>
<proteinExistence type="predicted"/>
<name>A0A2P8DEX0_9ACTN</name>
<dbReference type="RefSeq" id="WP_106584657.1">
    <property type="nucleotide sequence ID" value="NZ_PYGA01000014.1"/>
</dbReference>